<name>A0A7Y0LBF4_9GAMM</name>
<gene>
    <name evidence="3" type="ORF">HII17_07210</name>
</gene>
<evidence type="ECO:0000259" key="2">
    <source>
        <dbReference type="Pfam" id="PF07589"/>
    </source>
</evidence>
<reference evidence="3 4" key="1">
    <citation type="submission" date="2020-04" db="EMBL/GenBank/DDBJ databases">
        <title>Thalassotalea sp. M1531, isolated from the surface of marine red alga.</title>
        <authorList>
            <person name="Pang L."/>
            <person name="Lu D.-C."/>
        </authorList>
    </citation>
    <scope>NUCLEOTIDE SEQUENCE [LARGE SCALE GENOMIC DNA]</scope>
    <source>
        <strain evidence="3 4">M1531</strain>
    </source>
</reference>
<evidence type="ECO:0000256" key="1">
    <source>
        <dbReference type="SAM" id="SignalP"/>
    </source>
</evidence>
<keyword evidence="4" id="KW-1185">Reference proteome</keyword>
<dbReference type="Pfam" id="PF07589">
    <property type="entry name" value="PEP-CTERM"/>
    <property type="match status" value="1"/>
</dbReference>
<dbReference type="InterPro" id="IPR013424">
    <property type="entry name" value="Ice-binding_C"/>
</dbReference>
<feature type="chain" id="PRO_5030603850" evidence="1">
    <location>
        <begin position="22"/>
        <end position="245"/>
    </location>
</feature>
<feature type="signal peptide" evidence="1">
    <location>
        <begin position="1"/>
        <end position="21"/>
    </location>
</feature>
<comment type="caution">
    <text evidence="3">The sequence shown here is derived from an EMBL/GenBank/DDBJ whole genome shotgun (WGS) entry which is preliminary data.</text>
</comment>
<dbReference type="EMBL" id="JABBXH010000002">
    <property type="protein sequence ID" value="NMP31346.1"/>
    <property type="molecule type" value="Genomic_DNA"/>
</dbReference>
<accession>A0A7Y0LBF4</accession>
<evidence type="ECO:0000313" key="4">
    <source>
        <dbReference type="Proteomes" id="UP000568664"/>
    </source>
</evidence>
<protein>
    <submittedName>
        <fullName evidence="3">PEP-CTERM sorting domain-containing protein</fullName>
    </submittedName>
</protein>
<feature type="domain" description="Ice-binding protein C-terminal" evidence="2">
    <location>
        <begin position="222"/>
        <end position="244"/>
    </location>
</feature>
<organism evidence="3 4">
    <name type="scientific">Thalassotalea algicola</name>
    <dbReference type="NCBI Taxonomy" id="2716224"/>
    <lineage>
        <taxon>Bacteria</taxon>
        <taxon>Pseudomonadati</taxon>
        <taxon>Pseudomonadota</taxon>
        <taxon>Gammaproteobacteria</taxon>
        <taxon>Alteromonadales</taxon>
        <taxon>Colwelliaceae</taxon>
        <taxon>Thalassotalea</taxon>
    </lineage>
</organism>
<keyword evidence="1" id="KW-0732">Signal</keyword>
<dbReference type="NCBIfam" id="TIGR02595">
    <property type="entry name" value="PEP_CTERM"/>
    <property type="match status" value="1"/>
</dbReference>
<dbReference type="Proteomes" id="UP000568664">
    <property type="component" value="Unassembled WGS sequence"/>
</dbReference>
<dbReference type="RefSeq" id="WP_169074666.1">
    <property type="nucleotide sequence ID" value="NZ_JABBXH010000002.1"/>
</dbReference>
<evidence type="ECO:0000313" key="3">
    <source>
        <dbReference type="EMBL" id="NMP31346.1"/>
    </source>
</evidence>
<proteinExistence type="predicted"/>
<sequence>MTSKILITLAFLTIFSPQALASLITVPLGLQSNLSQAEIEGWGWTECSRTSAWSNNITTQSILDNCDDGNYLMMALWDESLGMYGIAGAGEFDVVTRFTYGTSSSGYPPVSFSGPATDDVVDGALNNWSNGLNWYRTVGHGSWGFTTIDTVTLQSADVNLTNSLIQREVSAGGVQARGLSFHTHALGGGNVSPGWTYNVTGTNNVSMNSSDQRVFFTATVQDVPEPASLSLFGLALLAFGRYRRG</sequence>
<dbReference type="AlphaFoldDB" id="A0A7Y0LBF4"/>